<dbReference type="PANTHER" id="PTHR43557:SF2">
    <property type="entry name" value="RIESKE DOMAIN-CONTAINING PROTEIN-RELATED"/>
    <property type="match status" value="1"/>
</dbReference>
<dbReference type="InterPro" id="IPR016156">
    <property type="entry name" value="FAD/NAD-linked_Rdtase_dimer_sf"/>
</dbReference>
<dbReference type="EMBL" id="JAAGOA010000022">
    <property type="protein sequence ID" value="NEE03475.1"/>
    <property type="molecule type" value="Genomic_DNA"/>
</dbReference>
<reference evidence="8 9" key="1">
    <citation type="submission" date="2020-02" db="EMBL/GenBank/DDBJ databases">
        <authorList>
            <person name="Li X.-J."/>
            <person name="Han X.-M."/>
        </authorList>
    </citation>
    <scope>NUCLEOTIDE SEQUENCE [LARGE SCALE GENOMIC DNA]</scope>
    <source>
        <strain evidence="8 9">CCTCC AB 2017055</strain>
    </source>
</reference>
<comment type="cofactor">
    <cofactor evidence="1">
        <name>FAD</name>
        <dbReference type="ChEBI" id="CHEBI:57692"/>
    </cofactor>
</comment>
<dbReference type="PRINTS" id="PR00411">
    <property type="entry name" value="PNDRDTASEI"/>
</dbReference>
<dbReference type="InterPro" id="IPR050446">
    <property type="entry name" value="FAD-oxidoreductase/Apoptosis"/>
</dbReference>
<keyword evidence="3" id="KW-0274">FAD</keyword>
<feature type="domain" description="FAD/NAD(P)-binding" evidence="6">
    <location>
        <begin position="3"/>
        <end position="309"/>
    </location>
</feature>
<dbReference type="InterPro" id="IPR036188">
    <property type="entry name" value="FAD/NAD-bd_sf"/>
</dbReference>
<evidence type="ECO:0000256" key="2">
    <source>
        <dbReference type="ARBA" id="ARBA00022630"/>
    </source>
</evidence>
<dbReference type="SUPFAM" id="SSF51905">
    <property type="entry name" value="FAD/NAD(P)-binding domain"/>
    <property type="match status" value="2"/>
</dbReference>
<accession>A0A6L9SDM2</accession>
<dbReference type="Gene3D" id="3.50.50.60">
    <property type="entry name" value="FAD/NAD(P)-binding domain"/>
    <property type="match status" value="2"/>
</dbReference>
<evidence type="ECO:0000256" key="5">
    <source>
        <dbReference type="SAM" id="MobiDB-lite"/>
    </source>
</evidence>
<name>A0A6L9SDM2_9ACTN</name>
<dbReference type="GO" id="GO:0016651">
    <property type="term" value="F:oxidoreductase activity, acting on NAD(P)H"/>
    <property type="evidence" value="ECO:0007669"/>
    <property type="project" value="TreeGrafter"/>
</dbReference>
<feature type="region of interest" description="Disordered" evidence="5">
    <location>
        <begin position="404"/>
        <end position="429"/>
    </location>
</feature>
<evidence type="ECO:0000313" key="9">
    <source>
        <dbReference type="Proteomes" id="UP000475214"/>
    </source>
</evidence>
<dbReference type="Proteomes" id="UP000475214">
    <property type="component" value="Unassembled WGS sequence"/>
</dbReference>
<dbReference type="InterPro" id="IPR028202">
    <property type="entry name" value="Reductase_C"/>
</dbReference>
<evidence type="ECO:0000259" key="7">
    <source>
        <dbReference type="Pfam" id="PF14759"/>
    </source>
</evidence>
<dbReference type="PANTHER" id="PTHR43557">
    <property type="entry name" value="APOPTOSIS-INDUCING FACTOR 1"/>
    <property type="match status" value="1"/>
</dbReference>
<dbReference type="PRINTS" id="PR00368">
    <property type="entry name" value="FADPNR"/>
</dbReference>
<dbReference type="SUPFAM" id="SSF55424">
    <property type="entry name" value="FAD/NAD-linked reductases, dimerisation (C-terminal) domain"/>
    <property type="match status" value="1"/>
</dbReference>
<evidence type="ECO:0000256" key="3">
    <source>
        <dbReference type="ARBA" id="ARBA00022827"/>
    </source>
</evidence>
<evidence type="ECO:0000259" key="6">
    <source>
        <dbReference type="Pfam" id="PF07992"/>
    </source>
</evidence>
<feature type="compositionally biased region" description="Low complexity" evidence="5">
    <location>
        <begin position="407"/>
        <end position="429"/>
    </location>
</feature>
<gene>
    <name evidence="8" type="ORF">G1H10_25240</name>
</gene>
<evidence type="ECO:0000256" key="1">
    <source>
        <dbReference type="ARBA" id="ARBA00001974"/>
    </source>
</evidence>
<keyword evidence="2" id="KW-0285">Flavoprotein</keyword>
<organism evidence="8 9">
    <name type="scientific">Phytoactinopolyspora halotolerans</name>
    <dbReference type="NCBI Taxonomy" id="1981512"/>
    <lineage>
        <taxon>Bacteria</taxon>
        <taxon>Bacillati</taxon>
        <taxon>Actinomycetota</taxon>
        <taxon>Actinomycetes</taxon>
        <taxon>Jiangellales</taxon>
        <taxon>Jiangellaceae</taxon>
        <taxon>Phytoactinopolyspora</taxon>
    </lineage>
</organism>
<dbReference type="InterPro" id="IPR023753">
    <property type="entry name" value="FAD/NAD-binding_dom"/>
</dbReference>
<keyword evidence="9" id="KW-1185">Reference proteome</keyword>
<evidence type="ECO:0000256" key="4">
    <source>
        <dbReference type="ARBA" id="ARBA00023002"/>
    </source>
</evidence>
<proteinExistence type="predicted"/>
<dbReference type="Pfam" id="PF07992">
    <property type="entry name" value="Pyr_redox_2"/>
    <property type="match status" value="1"/>
</dbReference>
<protein>
    <submittedName>
        <fullName evidence="8">FAD-dependent oxidoreductase</fullName>
    </submittedName>
</protein>
<dbReference type="Gene3D" id="3.30.390.30">
    <property type="match status" value="1"/>
</dbReference>
<dbReference type="GO" id="GO:0005737">
    <property type="term" value="C:cytoplasm"/>
    <property type="evidence" value="ECO:0007669"/>
    <property type="project" value="TreeGrafter"/>
</dbReference>
<feature type="domain" description="Reductase C-terminal" evidence="7">
    <location>
        <begin position="328"/>
        <end position="396"/>
    </location>
</feature>
<comment type="caution">
    <text evidence="8">The sequence shown here is derived from an EMBL/GenBank/DDBJ whole genome shotgun (WGS) entry which is preliminary data.</text>
</comment>
<evidence type="ECO:0000313" key="8">
    <source>
        <dbReference type="EMBL" id="NEE03475.1"/>
    </source>
</evidence>
<keyword evidence="4" id="KW-0560">Oxidoreductase</keyword>
<dbReference type="AlphaFoldDB" id="A0A6L9SDM2"/>
<dbReference type="Pfam" id="PF14759">
    <property type="entry name" value="Reductase_C"/>
    <property type="match status" value="1"/>
</dbReference>
<sequence>MGHVVVVGASAAGVTVADTLRDEGHDGRITLIGAEPERPYDRPPLSKDVLAGTREPAATALRTHTHYEDRGIELRTGRTVVSADPTAREVQLDTGETLRYDVLVAATGVGPRRLPLGLPHGQRRPHRLAGVHVLRTLHDLAAFRTDMLTAHRVVVVGSGLLGMEVAATCRGLDVGVTVVSRGPAPLHGQFGATVGGKVAALHVEHGVDLRSGVGVADLTEARGRVTGVTLTDRSTVAADVVLVAVGSDPHTGWLADPMRGLDTADGLGCDAYCRAAPGIFAAGDVARWHHPALGAPVRVEHRMNATEQGICVARNILGAAQPYAPVPYAWTDHYDARIQTYGFMGPRHQFAVVEGSLTERRFVVVYGMHGRVTGALAWRYPKGLRRARELVAQTAPWAEIHNRRRTSAAMSTTTAATTTTSLHSRGVLR</sequence>